<feature type="region of interest" description="Disordered" evidence="2">
    <location>
        <begin position="230"/>
        <end position="249"/>
    </location>
</feature>
<dbReference type="PROSITE" id="PS50071">
    <property type="entry name" value="HOMEOBOX_2"/>
    <property type="match status" value="1"/>
</dbReference>
<keyword evidence="1" id="KW-0371">Homeobox</keyword>
<dbReference type="SUPFAM" id="SSF46689">
    <property type="entry name" value="Homeodomain-like"/>
    <property type="match status" value="1"/>
</dbReference>
<organism evidence="4 5">
    <name type="scientific">Stylonychia lemnae</name>
    <name type="common">Ciliate</name>
    <dbReference type="NCBI Taxonomy" id="5949"/>
    <lineage>
        <taxon>Eukaryota</taxon>
        <taxon>Sar</taxon>
        <taxon>Alveolata</taxon>
        <taxon>Ciliophora</taxon>
        <taxon>Intramacronucleata</taxon>
        <taxon>Spirotrichea</taxon>
        <taxon>Stichotrichia</taxon>
        <taxon>Sporadotrichida</taxon>
        <taxon>Oxytrichidae</taxon>
        <taxon>Stylonychinae</taxon>
        <taxon>Stylonychia</taxon>
    </lineage>
</organism>
<evidence type="ECO:0000256" key="1">
    <source>
        <dbReference type="PROSITE-ProRule" id="PRU00108"/>
    </source>
</evidence>
<dbReference type="InParanoid" id="A0A077ZS58"/>
<evidence type="ECO:0000256" key="2">
    <source>
        <dbReference type="SAM" id="MobiDB-lite"/>
    </source>
</evidence>
<name>A0A077ZS58_STYLE</name>
<dbReference type="InterPro" id="IPR001356">
    <property type="entry name" value="HD"/>
</dbReference>
<keyword evidence="1" id="KW-0539">Nucleus</keyword>
<feature type="compositionally biased region" description="Basic residues" evidence="2">
    <location>
        <begin position="233"/>
        <end position="249"/>
    </location>
</feature>
<keyword evidence="1" id="KW-0238">DNA-binding</keyword>
<protein>
    <submittedName>
        <fullName evidence="4">Hox domain containing protein</fullName>
    </submittedName>
</protein>
<dbReference type="GO" id="GO:0005634">
    <property type="term" value="C:nucleus"/>
    <property type="evidence" value="ECO:0007669"/>
    <property type="project" value="UniProtKB-SubCell"/>
</dbReference>
<accession>A0A077ZS58</accession>
<evidence type="ECO:0000313" key="4">
    <source>
        <dbReference type="EMBL" id="CDW72733.1"/>
    </source>
</evidence>
<dbReference type="EMBL" id="CCKQ01001623">
    <property type="protein sequence ID" value="CDW72733.1"/>
    <property type="molecule type" value="Genomic_DNA"/>
</dbReference>
<gene>
    <name evidence="4" type="primary">Contig7510.g8020</name>
    <name evidence="4" type="ORF">STYLEM_1697</name>
</gene>
<reference evidence="4 5" key="1">
    <citation type="submission" date="2014-06" db="EMBL/GenBank/DDBJ databases">
        <authorList>
            <person name="Swart Estienne"/>
        </authorList>
    </citation>
    <scope>NUCLEOTIDE SEQUENCE [LARGE SCALE GENOMIC DNA]</scope>
    <source>
        <strain evidence="4 5">130c</strain>
    </source>
</reference>
<feature type="domain" description="Homeobox" evidence="3">
    <location>
        <begin position="177"/>
        <end position="237"/>
    </location>
</feature>
<dbReference type="GO" id="GO:0003677">
    <property type="term" value="F:DNA binding"/>
    <property type="evidence" value="ECO:0007669"/>
    <property type="project" value="UniProtKB-UniRule"/>
</dbReference>
<feature type="DNA-binding region" description="Homeobox" evidence="1">
    <location>
        <begin position="179"/>
        <end position="238"/>
    </location>
</feature>
<comment type="subcellular location">
    <subcellularLocation>
        <location evidence="1">Nucleus</location>
    </subcellularLocation>
</comment>
<keyword evidence="5" id="KW-1185">Reference proteome</keyword>
<sequence length="249" mass="30061">MINTFDIDLQRIDPTQYQDNLILERNDSQLFQCPILGFNETRNVQSFTFDDMVVDYIQECNKDLSQPKYKIHNPVAQDPISKLEQQEEQLNQEFDYFSLDLDLIKTNAASRIESCQSLDNPKLQFQSNLDINQFFNDVTTEQIENQLYLEDNKSEENLVQDQQQEYEVRMISEEELKRRRNQKVRKSKEVYKIFNSHYKKDQNWSRELIIELALRLNLSTQQVYKWNWDKKKRDNKKSKNQKLKQRQSI</sequence>
<evidence type="ECO:0000313" key="5">
    <source>
        <dbReference type="Proteomes" id="UP000039865"/>
    </source>
</evidence>
<dbReference type="Proteomes" id="UP000039865">
    <property type="component" value="Unassembled WGS sequence"/>
</dbReference>
<dbReference type="InterPro" id="IPR009057">
    <property type="entry name" value="Homeodomain-like_sf"/>
</dbReference>
<evidence type="ECO:0000259" key="3">
    <source>
        <dbReference type="PROSITE" id="PS50071"/>
    </source>
</evidence>
<proteinExistence type="predicted"/>
<dbReference type="AlphaFoldDB" id="A0A077ZS58"/>